<organism evidence="1 2">
    <name type="scientific">Racocetra persica</name>
    <dbReference type="NCBI Taxonomy" id="160502"/>
    <lineage>
        <taxon>Eukaryota</taxon>
        <taxon>Fungi</taxon>
        <taxon>Fungi incertae sedis</taxon>
        <taxon>Mucoromycota</taxon>
        <taxon>Glomeromycotina</taxon>
        <taxon>Glomeromycetes</taxon>
        <taxon>Diversisporales</taxon>
        <taxon>Gigasporaceae</taxon>
        <taxon>Racocetra</taxon>
    </lineage>
</organism>
<proteinExistence type="predicted"/>
<dbReference type="Proteomes" id="UP000789920">
    <property type="component" value="Unassembled WGS sequence"/>
</dbReference>
<accession>A0ACA9KRL9</accession>
<protein>
    <submittedName>
        <fullName evidence="1">28858_t:CDS:1</fullName>
    </submittedName>
</protein>
<feature type="non-terminal residue" evidence="1">
    <location>
        <position position="1"/>
    </location>
</feature>
<evidence type="ECO:0000313" key="1">
    <source>
        <dbReference type="EMBL" id="CAG8489506.1"/>
    </source>
</evidence>
<sequence length="131" mass="15152">EYSNTKDIILFCQAKNISVSTKNSPLLLISPMLISCTERCFKNLLPERQNLRFNNNSQYISDQTQNYSKLTSSNSLSTSFYLGSDFMKSNNNNLSDYDSEDHEYIGEQNIIKYKLNIDQSKEESSIYMNPM</sequence>
<keyword evidence="2" id="KW-1185">Reference proteome</keyword>
<name>A0ACA9KRL9_9GLOM</name>
<reference evidence="1" key="1">
    <citation type="submission" date="2021-06" db="EMBL/GenBank/DDBJ databases">
        <authorList>
            <person name="Kallberg Y."/>
            <person name="Tangrot J."/>
            <person name="Rosling A."/>
        </authorList>
    </citation>
    <scope>NUCLEOTIDE SEQUENCE</scope>
    <source>
        <strain evidence="1">MA461A</strain>
    </source>
</reference>
<gene>
    <name evidence="1" type="ORF">RPERSI_LOCUS1326</name>
</gene>
<dbReference type="EMBL" id="CAJVQC010001191">
    <property type="protein sequence ID" value="CAG8489506.1"/>
    <property type="molecule type" value="Genomic_DNA"/>
</dbReference>
<comment type="caution">
    <text evidence="1">The sequence shown here is derived from an EMBL/GenBank/DDBJ whole genome shotgun (WGS) entry which is preliminary data.</text>
</comment>
<evidence type="ECO:0000313" key="2">
    <source>
        <dbReference type="Proteomes" id="UP000789920"/>
    </source>
</evidence>